<name>A0AAD9V0P7_ACRCE</name>
<feature type="transmembrane region" description="Helical" evidence="2">
    <location>
        <begin position="51"/>
        <end position="73"/>
    </location>
</feature>
<dbReference type="Pfam" id="PF00147">
    <property type="entry name" value="Fibrinogen_C"/>
    <property type="match status" value="1"/>
</dbReference>
<reference evidence="4" key="1">
    <citation type="journal article" date="2023" name="G3 (Bethesda)">
        <title>Whole genome assembly and annotation of the endangered Caribbean coral Acropora cervicornis.</title>
        <authorList>
            <person name="Selwyn J.D."/>
            <person name="Vollmer S.V."/>
        </authorList>
    </citation>
    <scope>NUCLEOTIDE SEQUENCE</scope>
    <source>
        <strain evidence="4">K2</strain>
    </source>
</reference>
<dbReference type="InterPro" id="IPR036056">
    <property type="entry name" value="Fibrinogen-like_C"/>
</dbReference>
<keyword evidence="1" id="KW-1015">Disulfide bond</keyword>
<keyword evidence="2" id="KW-1133">Transmembrane helix</keyword>
<organism evidence="4 5">
    <name type="scientific">Acropora cervicornis</name>
    <name type="common">Staghorn coral</name>
    <dbReference type="NCBI Taxonomy" id="6130"/>
    <lineage>
        <taxon>Eukaryota</taxon>
        <taxon>Metazoa</taxon>
        <taxon>Cnidaria</taxon>
        <taxon>Anthozoa</taxon>
        <taxon>Hexacorallia</taxon>
        <taxon>Scleractinia</taxon>
        <taxon>Astrocoeniina</taxon>
        <taxon>Acroporidae</taxon>
        <taxon>Acropora</taxon>
    </lineage>
</organism>
<dbReference type="PANTHER" id="PTHR16146:SF46">
    <property type="entry name" value="INTELECTIN-1A-RELATED"/>
    <property type="match status" value="1"/>
</dbReference>
<dbReference type="Proteomes" id="UP001249851">
    <property type="component" value="Unassembled WGS sequence"/>
</dbReference>
<keyword evidence="2" id="KW-0812">Transmembrane</keyword>
<dbReference type="InterPro" id="IPR002181">
    <property type="entry name" value="Fibrinogen_a/b/g_C_dom"/>
</dbReference>
<dbReference type="GO" id="GO:0070492">
    <property type="term" value="F:oligosaccharide binding"/>
    <property type="evidence" value="ECO:0007669"/>
    <property type="project" value="TreeGrafter"/>
</dbReference>
<dbReference type="PROSITE" id="PS51406">
    <property type="entry name" value="FIBRINOGEN_C_2"/>
    <property type="match status" value="1"/>
</dbReference>
<proteinExistence type="predicted"/>
<comment type="caution">
    <text evidence="4">The sequence shown here is derived from an EMBL/GenBank/DDBJ whole genome shotgun (WGS) entry which is preliminary data.</text>
</comment>
<dbReference type="NCBIfam" id="NF040941">
    <property type="entry name" value="GGGWT_bact"/>
    <property type="match status" value="1"/>
</dbReference>
<sequence length="381" mass="43839">PKSVYSVLRIASHDNLSNFPIDQAEAKIRMQKVKDSIQLQTAYYLKVRRKLVISMSVFVLPSLCISHAMAIVANQSEERSQARTALLDHAYRSFFSDNYPSCLFACLKEIPCKSLNFWWENFTCDLNTKDKYSAHPIFFKYDVLSTHMGLMREPAGVKPPKTPYQSCKDVDSSLGDGNYAIDPDLTGNIFTAYCDMTTDGGGWTLIFRTVLETSDKVNSFTQTYGYSKMFEYKNYQLINLPTIYQLRQNISFKQLRFYCHKKRVGRTLHIMTRLNAKGEMVVRYFSNSTDRPIACGSFVNLPDDTSIVSQHCNSWSVHGDGNWGSKQYNGNWRIQNEPIYVDVGSKHTMQIVPKSFRSYCDDHWDDNVQHSAGDSWFIFVR</sequence>
<dbReference type="AlphaFoldDB" id="A0AAD9V0P7"/>
<evidence type="ECO:0000256" key="2">
    <source>
        <dbReference type="SAM" id="Phobius"/>
    </source>
</evidence>
<gene>
    <name evidence="4" type="ORF">P5673_021057</name>
</gene>
<accession>A0AAD9V0P7</accession>
<feature type="domain" description="Fibrinogen C-terminal" evidence="3">
    <location>
        <begin position="158"/>
        <end position="208"/>
    </location>
</feature>
<feature type="non-terminal residue" evidence="4">
    <location>
        <position position="1"/>
    </location>
</feature>
<dbReference type="SUPFAM" id="SSF56496">
    <property type="entry name" value="Fibrinogen C-terminal domain-like"/>
    <property type="match status" value="1"/>
</dbReference>
<evidence type="ECO:0000313" key="5">
    <source>
        <dbReference type="Proteomes" id="UP001249851"/>
    </source>
</evidence>
<dbReference type="PANTHER" id="PTHR16146">
    <property type="entry name" value="INTELECTIN"/>
    <property type="match status" value="1"/>
</dbReference>
<protein>
    <recommendedName>
        <fullName evidence="3">Fibrinogen C-terminal domain-containing protein</fullName>
    </recommendedName>
</protein>
<keyword evidence="2" id="KW-0472">Membrane</keyword>
<keyword evidence="5" id="KW-1185">Reference proteome</keyword>
<dbReference type="SUPFAM" id="SSF57414">
    <property type="entry name" value="Hairpin loop containing domain-like"/>
    <property type="match status" value="1"/>
</dbReference>
<evidence type="ECO:0000256" key="1">
    <source>
        <dbReference type="ARBA" id="ARBA00023157"/>
    </source>
</evidence>
<dbReference type="GO" id="GO:0005615">
    <property type="term" value="C:extracellular space"/>
    <property type="evidence" value="ECO:0007669"/>
    <property type="project" value="TreeGrafter"/>
</dbReference>
<dbReference type="EMBL" id="JARQWQ010000053">
    <property type="protein sequence ID" value="KAK2556847.1"/>
    <property type="molecule type" value="Genomic_DNA"/>
</dbReference>
<evidence type="ECO:0000259" key="3">
    <source>
        <dbReference type="PROSITE" id="PS51406"/>
    </source>
</evidence>
<reference evidence="4" key="2">
    <citation type="journal article" date="2023" name="Science">
        <title>Genomic signatures of disease resistance in endangered staghorn corals.</title>
        <authorList>
            <person name="Vollmer S.V."/>
            <person name="Selwyn J.D."/>
            <person name="Despard B.A."/>
            <person name="Roesel C.L."/>
        </authorList>
    </citation>
    <scope>NUCLEOTIDE SEQUENCE</scope>
    <source>
        <strain evidence="4">K2</strain>
    </source>
</reference>
<dbReference type="Gene3D" id="2.60.120.1000">
    <property type="match status" value="1"/>
</dbReference>
<evidence type="ECO:0000313" key="4">
    <source>
        <dbReference type="EMBL" id="KAK2556847.1"/>
    </source>
</evidence>